<feature type="region of interest" description="Disordered" evidence="1">
    <location>
        <begin position="1652"/>
        <end position="1673"/>
    </location>
</feature>
<comment type="caution">
    <text evidence="3">The sequence shown here is derived from an EMBL/GenBank/DDBJ whole genome shotgun (WGS) entry which is preliminary data.</text>
</comment>
<keyword evidence="4" id="KW-1185">Reference proteome</keyword>
<evidence type="ECO:0000256" key="1">
    <source>
        <dbReference type="SAM" id="MobiDB-lite"/>
    </source>
</evidence>
<feature type="chain" id="PRO_5040150593" evidence="2">
    <location>
        <begin position="19"/>
        <end position="1691"/>
    </location>
</feature>
<feature type="compositionally biased region" description="Low complexity" evidence="1">
    <location>
        <begin position="1222"/>
        <end position="1236"/>
    </location>
</feature>
<sequence length="1691" mass="184073">MKFMALLCLLAALSPVAGKRLKSPQNLPSELSSELETAFAAVASDDKNSNWTRLVESISHLSALATDKPKSGSSGPPVLDEIEHFATTADSLLTVIDVYNSTILVDPNMDAPTQFHMVLHQVRAGLIDVHTLAARMLQDMAEILREEKSPAQASASKFVERRLQQELKGNSRHRGGEKHRKLQQLKHKVKSNGSPKLRHHFALQDALLAGNTEFLQRRIDRLNRKMNDGDHRRLQVADTFDESCAELVECLQEWSLYDVVMYFYSPYIDDDGVLSDDFQNVDTWVDGGIWNDVEAITNALNAINLDETDADTKRQQCANLLELFHTNEDQDSYEEYHPGTWRSVCRAEGATKYVQFAYLQNISETVTNQVFDDLVSCATRLGESMFFSSKDNPRLPTGLSSLGGSGRDEHGKAVTPAEPWTYFDMEYLTVMGSASMWRGQKLTDASDTECIDLVDAYYKPLLVDGGTRIFTTQKREYPSISIACERGNVKSPAEVTEEYTGTTYTPTGQYTLRSDEVSCPAGTYILTPDECQAAGLAMGGQLQGGSIGNIGTIVQGAWGDEYDGIPAGCSLQAGGVIHFNTHWTMGPWKNNGYQSVCRTSVIYQTSLPGYDDRCPPGTEIMTEEECGDAGKYLGGNLRNGAVYVDYAGVVPCGCSYQSSGDGAVHLGASGTCGNGVGYTPVCRYVRELNCILPCRSHGEHIYVLLTSFSRSGRFGLLQKYLKPEADQFDRCPTGMEISSLEECHRAGLMMGGSLRDGSVVSRGSGYSFPCGCSLETGLDNAIHFGNGNNCASTTDGSSWNILCRDDGRYSIVKPAQIDKCPDGMDIGDAATCREAGLLLGGKLLDDGNIEGANDSSRPCGCSIYRGDYRISFNLATSCSAASGSYISVCNQNSYYHPVGGSCPVGMTYVDGACRNRKYFEVRDDTKEKCRDGAEITSEEECKRAGLLMGGILLDEKIQLGPPCGCSIMKTFFNAISFNSGDNCAKDSRYTNICYDDTPQDWYCDVSVGDVEVCSNVRLGGADDVCPANSEAISLSNPCTGDEVHDVSTIFRLATDRDQAAELALGSKTSVGLVCAYAETTGLPGYCCLDAPFEREDASWGNEFSCDDGEDQCNNKAPGLAAFSEEACAVYSGTHCAYARDCTALKTCIDDEISWAESNSRSAYKGYLSDAPNITDTGDSDQCGEVREYFGYDSDYPDDDEICDDVQYLRYNKQFDNIDATFGSSSSQSGVDDGGSQLDLTAPETPEITSEGYDDVSNALYVYTQTLSSLEEAFDVIDSTECAEDMTGTTKTLCAFAKNILSYAALLAFFVARRVYTALEHEYPSISDYEQYEVYYNVKVVYDNMVVLSDSLEQIKTQNTNNAESIKDDIIAQIDLLCGSQESGRRLSVETATAVKFAGCDGVDQDADGVIDNCEEDNFPPEVLVGSFCPLERTSREVDGATLVGGRVFSTVQDAMDVLRAVVMPSDDCAAKESLSMQFTVATESECNATISAVPLHDCNGVVNAGHEELFIFPVDGKAPSATCGFSSSTTKDKKLLLIQEAPGKRAVNTELFYQITDACSKALKVDVKVFSNELDEDVSAYLAKTRPKDGSAQKAELHVQATRCERKLNGFCHGDGTQERVYEVHVTATDDAGWTSRDVCRVVVAKQPEEFDYGAEGGSPSSPPVLTDSPRRSLESADCKYEVGALSLHHP</sequence>
<evidence type="ECO:0000256" key="2">
    <source>
        <dbReference type="SAM" id="SignalP"/>
    </source>
</evidence>
<feature type="signal peptide" evidence="2">
    <location>
        <begin position="1"/>
        <end position="18"/>
    </location>
</feature>
<protein>
    <submittedName>
        <fullName evidence="3">Uncharacterized protein</fullName>
    </submittedName>
</protein>
<dbReference type="Proteomes" id="UP001153069">
    <property type="component" value="Unassembled WGS sequence"/>
</dbReference>
<gene>
    <name evidence="3" type="ORF">SEMRO_1227_G254320.1</name>
</gene>
<feature type="region of interest" description="Disordered" evidence="1">
    <location>
        <begin position="1222"/>
        <end position="1242"/>
    </location>
</feature>
<keyword evidence="2" id="KW-0732">Signal</keyword>
<accession>A0A9N8HT27</accession>
<organism evidence="3 4">
    <name type="scientific">Seminavis robusta</name>
    <dbReference type="NCBI Taxonomy" id="568900"/>
    <lineage>
        <taxon>Eukaryota</taxon>
        <taxon>Sar</taxon>
        <taxon>Stramenopiles</taxon>
        <taxon>Ochrophyta</taxon>
        <taxon>Bacillariophyta</taxon>
        <taxon>Bacillariophyceae</taxon>
        <taxon>Bacillariophycidae</taxon>
        <taxon>Naviculales</taxon>
        <taxon>Naviculaceae</taxon>
        <taxon>Seminavis</taxon>
    </lineage>
</organism>
<proteinExistence type="predicted"/>
<dbReference type="EMBL" id="CAICTM010001225">
    <property type="protein sequence ID" value="CAB9521743.1"/>
    <property type="molecule type" value="Genomic_DNA"/>
</dbReference>
<reference evidence="3" key="1">
    <citation type="submission" date="2020-06" db="EMBL/GenBank/DDBJ databases">
        <authorList>
            <consortium name="Plant Systems Biology data submission"/>
        </authorList>
    </citation>
    <scope>NUCLEOTIDE SEQUENCE</scope>
    <source>
        <strain evidence="3">D6</strain>
    </source>
</reference>
<name>A0A9N8HT27_9STRA</name>
<evidence type="ECO:0000313" key="3">
    <source>
        <dbReference type="EMBL" id="CAB9521743.1"/>
    </source>
</evidence>
<evidence type="ECO:0000313" key="4">
    <source>
        <dbReference type="Proteomes" id="UP001153069"/>
    </source>
</evidence>